<evidence type="ECO:0000256" key="3">
    <source>
        <dbReference type="ARBA" id="ARBA00023004"/>
    </source>
</evidence>
<evidence type="ECO:0000259" key="5">
    <source>
        <dbReference type="PROSITE" id="PS51007"/>
    </source>
</evidence>
<name>A0A519BDW4_9DELT</name>
<evidence type="ECO:0000256" key="2">
    <source>
        <dbReference type="ARBA" id="ARBA00022723"/>
    </source>
</evidence>
<dbReference type="EMBL" id="SGBD01000001">
    <property type="protein sequence ID" value="RZD15461.1"/>
    <property type="molecule type" value="Genomic_DNA"/>
</dbReference>
<dbReference type="InterPro" id="IPR009056">
    <property type="entry name" value="Cyt_c-like_dom"/>
</dbReference>
<dbReference type="InterPro" id="IPR036909">
    <property type="entry name" value="Cyt_c-like_dom_sf"/>
</dbReference>
<dbReference type="GO" id="GO:0009055">
    <property type="term" value="F:electron transfer activity"/>
    <property type="evidence" value="ECO:0007669"/>
    <property type="project" value="InterPro"/>
</dbReference>
<keyword evidence="2 4" id="KW-0479">Metal-binding</keyword>
<evidence type="ECO:0000313" key="6">
    <source>
        <dbReference type="EMBL" id="RZD15461.1"/>
    </source>
</evidence>
<accession>A0A519BDW4</accession>
<dbReference type="Gene3D" id="1.10.760.10">
    <property type="entry name" value="Cytochrome c-like domain"/>
    <property type="match status" value="1"/>
</dbReference>
<organism evidence="6 7">
    <name type="scientific">Candidatus Acidulodesulfobacterium ferriphilum</name>
    <dbReference type="NCBI Taxonomy" id="2597223"/>
    <lineage>
        <taxon>Bacteria</taxon>
        <taxon>Deltaproteobacteria</taxon>
        <taxon>Candidatus Acidulodesulfobacterales</taxon>
        <taxon>Candidatus Acidulodesulfobacterium</taxon>
    </lineage>
</organism>
<proteinExistence type="predicted"/>
<dbReference type="Pfam" id="PF00034">
    <property type="entry name" value="Cytochrom_C"/>
    <property type="match status" value="1"/>
</dbReference>
<dbReference type="GO" id="GO:0020037">
    <property type="term" value="F:heme binding"/>
    <property type="evidence" value="ECO:0007669"/>
    <property type="project" value="InterPro"/>
</dbReference>
<evidence type="ECO:0000256" key="4">
    <source>
        <dbReference type="PROSITE-ProRule" id="PRU00433"/>
    </source>
</evidence>
<comment type="caution">
    <text evidence="6">The sequence shown here is derived from an EMBL/GenBank/DDBJ whole genome shotgun (WGS) entry which is preliminary data.</text>
</comment>
<reference evidence="6 7" key="1">
    <citation type="submission" date="2019-01" db="EMBL/GenBank/DDBJ databases">
        <title>Insights into ecological role of a new deltaproteobacterial order Candidatus Sinidesulfobacterales (Sva0485) by metagenomics and metatranscriptomics.</title>
        <authorList>
            <person name="Tan S."/>
            <person name="Liu J."/>
            <person name="Fang Y."/>
            <person name="Hedlund B.P."/>
            <person name="Lian Z.H."/>
            <person name="Huang L.Y."/>
            <person name="Li J.T."/>
            <person name="Huang L.N."/>
            <person name="Li W.J."/>
            <person name="Jiang H.C."/>
            <person name="Dong H.L."/>
            <person name="Shu W.S."/>
        </authorList>
    </citation>
    <scope>NUCLEOTIDE SEQUENCE [LARGE SCALE GENOMIC DNA]</scope>
    <source>
        <strain evidence="6">AP3</strain>
    </source>
</reference>
<keyword evidence="1 4" id="KW-0349">Heme</keyword>
<feature type="domain" description="Cytochrome c" evidence="5">
    <location>
        <begin position="47"/>
        <end position="132"/>
    </location>
</feature>
<keyword evidence="3 4" id="KW-0408">Iron</keyword>
<gene>
    <name evidence="6" type="ORF">EVJ47_04090</name>
</gene>
<evidence type="ECO:0000256" key="1">
    <source>
        <dbReference type="ARBA" id="ARBA00022617"/>
    </source>
</evidence>
<sequence>MIMPKNNKNIIKIGIFVSLGLILILAVPVLALLVFMKTSNGSNLKNLKTKNGRAIFYNLGCVKCHNIRALNIKGGHVGPDLSGAYSNVEKVYRKSLNDFLKNPAGTMYFILMFNHLSKENRKIIIAELKKAQTIENKNKK</sequence>
<protein>
    <submittedName>
        <fullName evidence="6">C-type cytochrome</fullName>
    </submittedName>
</protein>
<dbReference type="PROSITE" id="PS51007">
    <property type="entry name" value="CYTC"/>
    <property type="match status" value="1"/>
</dbReference>
<dbReference type="SUPFAM" id="SSF46626">
    <property type="entry name" value="Cytochrome c"/>
    <property type="match status" value="1"/>
</dbReference>
<dbReference type="Proteomes" id="UP000320813">
    <property type="component" value="Unassembled WGS sequence"/>
</dbReference>
<dbReference type="GO" id="GO:0046872">
    <property type="term" value="F:metal ion binding"/>
    <property type="evidence" value="ECO:0007669"/>
    <property type="project" value="UniProtKB-KW"/>
</dbReference>
<dbReference type="AlphaFoldDB" id="A0A519BDW4"/>
<evidence type="ECO:0000313" key="7">
    <source>
        <dbReference type="Proteomes" id="UP000320813"/>
    </source>
</evidence>